<feature type="compositionally biased region" description="Low complexity" evidence="1">
    <location>
        <begin position="126"/>
        <end position="143"/>
    </location>
</feature>
<dbReference type="InterPro" id="IPR018392">
    <property type="entry name" value="LysM"/>
</dbReference>
<sequence>MADDADVLRRVYNTVAHSDSDASVLSSAVSAQIFRQAPSIPPRHVPTSSPSQSRVAAATSAVQRRDPVSTDTDDDDEEIETLRVISQRVGKSVRDIRSMNPHLEEFDDSDPLPPGTKIVFKRPGTQPSQQQQQQQQAPLAQPQNVARASMQSPPAPAAQHFESRRLDLDPPSRQSGGQTSLLRSSSISGAVAESGLTLRMLGAKFRRTRNELVSEIPEFQAYELDDNLPRAVLVNRSINGYSLVELCPNERSSPRSSAASITAKRPFPSPEQTRASYRNTTSAPPLPTVHLSGKTTAAQRPFSPPRTVRPMSPPQQRPTQGILLHPSREGGVTPTRGRPLSPSVSGRNNEFHSAPRTISPSTSRVDKPNADPEFYSDRHRRRESSRSQRMTMRSKVPHKIFVTPAVDVRGRFENEHSDSFSADDDRYSIRTIARHVARCSIDDLLDMNPELETLFGVDDFIPPGTAVCVPPSSIIPKPRRPTLDEFSPPSATNESSRHPTHPQRFVPPPLQVPNYAASNIGDDGFVDVETPRMSRAQSLGGSLRDGGVSLISRRAASPPAENNYPQHVEQRNNQPSHPEKVLLQSVFPSAALGRTLSELAWSLGTTVDDIRAQNPKANHFASHEILPSDFMVHIPVTNVASSNPAPRDEPTQRPKTVSEERTAIMKRAQELRIREQLQVHDGPSDRPQYRRCTSPSHSRGVSPNSNRGTSSSAAPQQQQRTAISTVNASESAPPNHGGLRTASASVEADTNLRRFVVTNSHLTVDLIAKRLGVHPDTIYDLNTNELVEGPHGVYHFRETLPIGMLLRLPITR</sequence>
<feature type="compositionally biased region" description="Basic and acidic residues" evidence="1">
    <location>
        <begin position="161"/>
        <end position="170"/>
    </location>
</feature>
<dbReference type="Pfam" id="PF01476">
    <property type="entry name" value="LysM"/>
    <property type="match status" value="1"/>
</dbReference>
<proteinExistence type="predicted"/>
<reference evidence="4" key="1">
    <citation type="submission" date="2015-09" db="EMBL/GenBank/DDBJ databases">
        <authorList>
            <consortium name="Pathogen Informatics"/>
        </authorList>
    </citation>
    <scope>NUCLEOTIDE SEQUENCE [LARGE SCALE GENOMIC DNA]</scope>
    <source>
        <strain evidence="4">Lake Konstanz</strain>
    </source>
</reference>
<keyword evidence="4" id="KW-1185">Reference proteome</keyword>
<accession>A0A0S4ISW0</accession>
<feature type="compositionally biased region" description="Polar residues" evidence="1">
    <location>
        <begin position="172"/>
        <end position="185"/>
    </location>
</feature>
<feature type="region of interest" description="Disordered" evidence="1">
    <location>
        <begin position="37"/>
        <end position="78"/>
    </location>
</feature>
<feature type="region of interest" description="Disordered" evidence="1">
    <location>
        <begin position="639"/>
        <end position="743"/>
    </location>
</feature>
<feature type="compositionally biased region" description="Basic and acidic residues" evidence="1">
    <location>
        <begin position="646"/>
        <end position="688"/>
    </location>
</feature>
<dbReference type="EMBL" id="CYKH01000571">
    <property type="protein sequence ID" value="CUG06255.1"/>
    <property type="molecule type" value="Genomic_DNA"/>
</dbReference>
<gene>
    <name evidence="3" type="ORF">BSAL_72130</name>
</gene>
<feature type="region of interest" description="Disordered" evidence="1">
    <location>
        <begin position="102"/>
        <end position="185"/>
    </location>
</feature>
<feature type="region of interest" description="Disordered" evidence="1">
    <location>
        <begin position="249"/>
        <end position="392"/>
    </location>
</feature>
<dbReference type="AlphaFoldDB" id="A0A0S4ISW0"/>
<feature type="domain" description="LysM" evidence="2">
    <location>
        <begin position="80"/>
        <end position="119"/>
    </location>
</feature>
<protein>
    <recommendedName>
        <fullName evidence="2">LysM domain-containing protein</fullName>
    </recommendedName>
</protein>
<evidence type="ECO:0000313" key="4">
    <source>
        <dbReference type="Proteomes" id="UP000051952"/>
    </source>
</evidence>
<feature type="compositionally biased region" description="Polar residues" evidence="1">
    <location>
        <begin position="270"/>
        <end position="283"/>
    </location>
</feature>
<evidence type="ECO:0000259" key="2">
    <source>
        <dbReference type="Pfam" id="PF01476"/>
    </source>
</evidence>
<feature type="compositionally biased region" description="Polar residues" evidence="1">
    <location>
        <begin position="691"/>
        <end position="732"/>
    </location>
</feature>
<evidence type="ECO:0000256" key="1">
    <source>
        <dbReference type="SAM" id="MobiDB-lite"/>
    </source>
</evidence>
<dbReference type="Proteomes" id="UP000051952">
    <property type="component" value="Unassembled WGS sequence"/>
</dbReference>
<organism evidence="3 4">
    <name type="scientific">Bodo saltans</name>
    <name type="common">Flagellated protozoan</name>
    <dbReference type="NCBI Taxonomy" id="75058"/>
    <lineage>
        <taxon>Eukaryota</taxon>
        <taxon>Discoba</taxon>
        <taxon>Euglenozoa</taxon>
        <taxon>Kinetoplastea</taxon>
        <taxon>Metakinetoplastina</taxon>
        <taxon>Eubodonida</taxon>
        <taxon>Bodonidae</taxon>
        <taxon>Bodo</taxon>
    </lineage>
</organism>
<name>A0A0S4ISW0_BODSA</name>
<feature type="compositionally biased region" description="Polar residues" evidence="1">
    <location>
        <begin position="250"/>
        <end position="260"/>
    </location>
</feature>
<feature type="region of interest" description="Disordered" evidence="1">
    <location>
        <begin position="472"/>
        <end position="506"/>
    </location>
</feature>
<evidence type="ECO:0000313" key="3">
    <source>
        <dbReference type="EMBL" id="CUG06255.1"/>
    </source>
</evidence>
<dbReference type="VEuPathDB" id="TriTrypDB:BSAL_72130"/>